<reference evidence="3 4" key="1">
    <citation type="submission" date="2021-06" db="EMBL/GenBank/DDBJ databases">
        <title>Caerostris extrusa draft genome.</title>
        <authorList>
            <person name="Kono N."/>
            <person name="Arakawa K."/>
        </authorList>
    </citation>
    <scope>NUCLEOTIDE SEQUENCE [LARGE SCALE GENOMIC DNA]</scope>
</reference>
<evidence type="ECO:0000313" key="3">
    <source>
        <dbReference type="EMBL" id="GIX66804.1"/>
    </source>
</evidence>
<evidence type="ECO:0000256" key="1">
    <source>
        <dbReference type="SAM" id="MobiDB-lite"/>
    </source>
</evidence>
<accession>A0AAV4M375</accession>
<name>A0AAV4M375_CAEEX</name>
<dbReference type="EMBL" id="BPLR01019340">
    <property type="protein sequence ID" value="GIX66804.1"/>
    <property type="molecule type" value="Genomic_DNA"/>
</dbReference>
<evidence type="ECO:0000256" key="2">
    <source>
        <dbReference type="SAM" id="SignalP"/>
    </source>
</evidence>
<gene>
    <name evidence="3" type="ORF">CEXT_226661</name>
</gene>
<feature type="region of interest" description="Disordered" evidence="1">
    <location>
        <begin position="15"/>
        <end position="34"/>
    </location>
</feature>
<feature type="region of interest" description="Disordered" evidence="1">
    <location>
        <begin position="94"/>
        <end position="118"/>
    </location>
</feature>
<evidence type="ECO:0000313" key="4">
    <source>
        <dbReference type="Proteomes" id="UP001054945"/>
    </source>
</evidence>
<organism evidence="3 4">
    <name type="scientific">Caerostris extrusa</name>
    <name type="common">Bark spider</name>
    <name type="synonym">Caerostris bankana</name>
    <dbReference type="NCBI Taxonomy" id="172846"/>
    <lineage>
        <taxon>Eukaryota</taxon>
        <taxon>Metazoa</taxon>
        <taxon>Ecdysozoa</taxon>
        <taxon>Arthropoda</taxon>
        <taxon>Chelicerata</taxon>
        <taxon>Arachnida</taxon>
        <taxon>Araneae</taxon>
        <taxon>Araneomorphae</taxon>
        <taxon>Entelegynae</taxon>
        <taxon>Araneoidea</taxon>
        <taxon>Araneidae</taxon>
        <taxon>Caerostris</taxon>
    </lineage>
</organism>
<feature type="compositionally biased region" description="Basic and acidic residues" evidence="1">
    <location>
        <begin position="61"/>
        <end position="71"/>
    </location>
</feature>
<dbReference type="AlphaFoldDB" id="A0AAV4M375"/>
<evidence type="ECO:0008006" key="5">
    <source>
        <dbReference type="Google" id="ProtNLM"/>
    </source>
</evidence>
<comment type="caution">
    <text evidence="3">The sequence shown here is derived from an EMBL/GenBank/DDBJ whole genome shotgun (WGS) entry which is preliminary data.</text>
</comment>
<feature type="signal peptide" evidence="2">
    <location>
        <begin position="1"/>
        <end position="15"/>
    </location>
</feature>
<dbReference type="Proteomes" id="UP001054945">
    <property type="component" value="Unassembled WGS sequence"/>
</dbReference>
<feature type="compositionally biased region" description="Polar residues" evidence="1">
    <location>
        <begin position="19"/>
        <end position="34"/>
    </location>
</feature>
<proteinExistence type="predicted"/>
<keyword evidence="2" id="KW-0732">Signal</keyword>
<feature type="compositionally biased region" description="Polar residues" evidence="1">
    <location>
        <begin position="94"/>
        <end position="107"/>
    </location>
</feature>
<feature type="non-terminal residue" evidence="3">
    <location>
        <position position="1"/>
    </location>
</feature>
<protein>
    <recommendedName>
        <fullName evidence="5">Secreted protein</fullName>
    </recommendedName>
</protein>
<feature type="region of interest" description="Disordered" evidence="1">
    <location>
        <begin position="40"/>
        <end position="72"/>
    </location>
</feature>
<feature type="chain" id="PRO_5043472754" description="Secreted protein" evidence="2">
    <location>
        <begin position="16"/>
        <end position="118"/>
    </location>
</feature>
<keyword evidence="4" id="KW-1185">Reference proteome</keyword>
<sequence length="118" mass="13311">HVSIISILLASLSHASSRGRPSSQQPFASHLPQSLTSVSKLKHLPKSMRIPARPLSGRWTGDYDTRAPDSKHRLHRPHRLLACDFIPIQSPVTTQMRLPNHSRTSRSCGHFPTRRDRP</sequence>